<protein>
    <recommendedName>
        <fullName evidence="3">DUF1707 domain-containing protein</fullName>
    </recommendedName>
</protein>
<feature type="transmembrane region" description="Helical" evidence="2">
    <location>
        <begin position="152"/>
        <end position="170"/>
    </location>
</feature>
<evidence type="ECO:0000256" key="2">
    <source>
        <dbReference type="SAM" id="Phobius"/>
    </source>
</evidence>
<name>A0A364V8A2_9CORY</name>
<keyword evidence="2" id="KW-0812">Transmembrane</keyword>
<feature type="region of interest" description="Disordered" evidence="1">
    <location>
        <begin position="1"/>
        <end position="31"/>
    </location>
</feature>
<evidence type="ECO:0000313" key="5">
    <source>
        <dbReference type="Proteomes" id="UP000251577"/>
    </source>
</evidence>
<dbReference type="EMBL" id="QHCV01000007">
    <property type="protein sequence ID" value="RAV32893.1"/>
    <property type="molecule type" value="Genomic_DNA"/>
</dbReference>
<feature type="transmembrane region" description="Helical" evidence="2">
    <location>
        <begin position="129"/>
        <end position="146"/>
    </location>
</feature>
<dbReference type="InterPro" id="IPR012551">
    <property type="entry name" value="DUF1707_SHOCT-like"/>
</dbReference>
<gene>
    <name evidence="4" type="ORF">DLJ54_01150</name>
</gene>
<reference evidence="4 5" key="1">
    <citation type="journal article" date="2018" name="Syst. Appl. Microbiol.">
        <title>Corynebacterium heidelbergense sp. nov., isolated from the preen glands of Egyptian geese (Alopochen aegyptiacus).</title>
        <authorList>
            <person name="Braun M.S."/>
            <person name="Wang E."/>
            <person name="Zimmermann S."/>
            <person name="Wink M."/>
        </authorList>
    </citation>
    <scope>NUCLEOTIDE SEQUENCE [LARGE SCALE GENOMIC DNA]</scope>
    <source>
        <strain evidence="4 5">647</strain>
    </source>
</reference>
<evidence type="ECO:0000259" key="3">
    <source>
        <dbReference type="Pfam" id="PF08044"/>
    </source>
</evidence>
<keyword evidence="5" id="KW-1185">Reference proteome</keyword>
<feature type="domain" description="DUF1707" evidence="3">
    <location>
        <begin position="25"/>
        <end position="77"/>
    </location>
</feature>
<accession>A0A364V8A2</accession>
<keyword evidence="2" id="KW-0472">Membrane</keyword>
<evidence type="ECO:0000313" key="4">
    <source>
        <dbReference type="EMBL" id="RAV32893.1"/>
    </source>
</evidence>
<organism evidence="4 5">
    <name type="scientific">Corynebacterium heidelbergense</name>
    <dbReference type="NCBI Taxonomy" id="2055947"/>
    <lineage>
        <taxon>Bacteria</taxon>
        <taxon>Bacillati</taxon>
        <taxon>Actinomycetota</taxon>
        <taxon>Actinomycetes</taxon>
        <taxon>Mycobacteriales</taxon>
        <taxon>Corynebacteriaceae</taxon>
        <taxon>Corynebacterium</taxon>
    </lineage>
</organism>
<sequence length="233" mass="25326">MSGMNGFGSSAPWSRPEPGRSNNDVRIGDQEREQAISHLGAHYAAGRLTLTEYEQRSGQAAAAVVRSDLVDLFTDLPVLPPSSPQAPGAGSPVPPAAAMQPPVNYGKAVTMYSASEVEKAAHQAGRPKAAIMWLTGLGAFTGGIVLNPVWSSSAVLLFLIPAVYALLYVAKVGPASWHQPSVRELERQRQRELRTFYALEAERQRAIRKQRQAELGTAAVDYANQFLQRRRPH</sequence>
<comment type="caution">
    <text evidence="4">The sequence shown here is derived from an EMBL/GenBank/DDBJ whole genome shotgun (WGS) entry which is preliminary data.</text>
</comment>
<keyword evidence="2" id="KW-1133">Transmembrane helix</keyword>
<dbReference type="Pfam" id="PF08044">
    <property type="entry name" value="DUF1707"/>
    <property type="match status" value="1"/>
</dbReference>
<proteinExistence type="predicted"/>
<dbReference type="Proteomes" id="UP000251577">
    <property type="component" value="Unassembled WGS sequence"/>
</dbReference>
<evidence type="ECO:0000256" key="1">
    <source>
        <dbReference type="SAM" id="MobiDB-lite"/>
    </source>
</evidence>
<dbReference type="AlphaFoldDB" id="A0A364V8A2"/>